<evidence type="ECO:0000256" key="4">
    <source>
        <dbReference type="ARBA" id="ARBA00022833"/>
    </source>
</evidence>
<evidence type="ECO:0000256" key="6">
    <source>
        <dbReference type="SAM" id="MobiDB-lite"/>
    </source>
</evidence>
<dbReference type="SMART" id="SM00355">
    <property type="entry name" value="ZnF_C2H2"/>
    <property type="match status" value="4"/>
</dbReference>
<protein>
    <recommendedName>
        <fullName evidence="7">C2H2-type domain-containing protein</fullName>
    </recommendedName>
</protein>
<dbReference type="PANTHER" id="PTHR24379:SF121">
    <property type="entry name" value="C2H2-TYPE DOMAIN-CONTAINING PROTEIN"/>
    <property type="match status" value="1"/>
</dbReference>
<dbReference type="Proteomes" id="UP000299102">
    <property type="component" value="Unassembled WGS sequence"/>
</dbReference>
<evidence type="ECO:0000259" key="7">
    <source>
        <dbReference type="PROSITE" id="PS50157"/>
    </source>
</evidence>
<feature type="domain" description="C2H2-type" evidence="7">
    <location>
        <begin position="230"/>
        <end position="258"/>
    </location>
</feature>
<dbReference type="PANTHER" id="PTHR24379">
    <property type="entry name" value="KRAB AND ZINC FINGER DOMAIN-CONTAINING"/>
    <property type="match status" value="1"/>
</dbReference>
<dbReference type="EMBL" id="BGZK01000275">
    <property type="protein sequence ID" value="GBP33538.1"/>
    <property type="molecule type" value="Genomic_DNA"/>
</dbReference>
<dbReference type="GO" id="GO:0008270">
    <property type="term" value="F:zinc ion binding"/>
    <property type="evidence" value="ECO:0007669"/>
    <property type="project" value="UniProtKB-KW"/>
</dbReference>
<feature type="region of interest" description="Disordered" evidence="6">
    <location>
        <begin position="323"/>
        <end position="346"/>
    </location>
</feature>
<proteinExistence type="predicted"/>
<dbReference type="PROSITE" id="PS50157">
    <property type="entry name" value="ZINC_FINGER_C2H2_2"/>
    <property type="match status" value="3"/>
</dbReference>
<organism evidence="8 9">
    <name type="scientific">Eumeta variegata</name>
    <name type="common">Bagworm moth</name>
    <name type="synonym">Eumeta japonica</name>
    <dbReference type="NCBI Taxonomy" id="151549"/>
    <lineage>
        <taxon>Eukaryota</taxon>
        <taxon>Metazoa</taxon>
        <taxon>Ecdysozoa</taxon>
        <taxon>Arthropoda</taxon>
        <taxon>Hexapoda</taxon>
        <taxon>Insecta</taxon>
        <taxon>Pterygota</taxon>
        <taxon>Neoptera</taxon>
        <taxon>Endopterygota</taxon>
        <taxon>Lepidoptera</taxon>
        <taxon>Glossata</taxon>
        <taxon>Ditrysia</taxon>
        <taxon>Tineoidea</taxon>
        <taxon>Psychidae</taxon>
        <taxon>Oiketicinae</taxon>
        <taxon>Eumeta</taxon>
    </lineage>
</organism>
<sequence length="472" mass="52126">MALLPNFAKTSVPLTRAMLKKLYLYSKDESSNGKCKEPRMKYYKIGSIKLKNKRDRNRKIDTMAKSIRTCASVGPNPVKKGLQSTHDLTQENKIHLCSICRRASPRHSIMTRSKKVSEQSITTMAVLKTVTSSNRVCSSDPDVPAASVGSVVAEDTKENKKSLQNKTSTPGRSASTTVGEATRSERIQQLPCAQYNTDKGYRCPNCQRCYNARKNLVRHVTLECGREPQYKCPHCSYSKHRRNELKKHIERKHAAAASAAPRTAHAQTVLPDNLPALLTLLSAHAPPPLAAFAPPCGPLTGAHRLSPLAGVDARVLAHQAHTTAVATATTKRDDGESEGEYDDTDDIVLPEECDPIYAPAATAAVAPAAGEPVDVKPPPAATLAALAARDHDDPNRQFECRHCGKKYRWKSTLRRHENVECGGKPPSHQCPYCSYRAKQRGNLGVHIRKHHNNEWYLYASNRLRRPKKEAAV</sequence>
<dbReference type="STRING" id="151549.A0A4C1V406"/>
<dbReference type="SUPFAM" id="SSF57667">
    <property type="entry name" value="beta-beta-alpha zinc fingers"/>
    <property type="match status" value="2"/>
</dbReference>
<feature type="domain" description="C2H2-type" evidence="7">
    <location>
        <begin position="398"/>
        <end position="425"/>
    </location>
</feature>
<dbReference type="OrthoDB" id="407106at2759"/>
<dbReference type="AlphaFoldDB" id="A0A4C1V406"/>
<feature type="region of interest" description="Disordered" evidence="6">
    <location>
        <begin position="134"/>
        <end position="182"/>
    </location>
</feature>
<keyword evidence="4" id="KW-0862">Zinc</keyword>
<dbReference type="Pfam" id="PF13909">
    <property type="entry name" value="zf-H2C2_5"/>
    <property type="match status" value="2"/>
</dbReference>
<evidence type="ECO:0000256" key="3">
    <source>
        <dbReference type="ARBA" id="ARBA00022771"/>
    </source>
</evidence>
<name>A0A4C1V406_EUMVA</name>
<accession>A0A4C1V406</accession>
<dbReference type="InterPro" id="IPR013087">
    <property type="entry name" value="Znf_C2H2_type"/>
</dbReference>
<keyword evidence="9" id="KW-1185">Reference proteome</keyword>
<evidence type="ECO:0000256" key="1">
    <source>
        <dbReference type="ARBA" id="ARBA00022723"/>
    </source>
</evidence>
<comment type="caution">
    <text evidence="8">The sequence shown here is derived from an EMBL/GenBank/DDBJ whole genome shotgun (WGS) entry which is preliminary data.</text>
</comment>
<evidence type="ECO:0000256" key="2">
    <source>
        <dbReference type="ARBA" id="ARBA00022737"/>
    </source>
</evidence>
<evidence type="ECO:0000256" key="5">
    <source>
        <dbReference type="PROSITE-ProRule" id="PRU00042"/>
    </source>
</evidence>
<evidence type="ECO:0000313" key="8">
    <source>
        <dbReference type="EMBL" id="GBP33538.1"/>
    </source>
</evidence>
<dbReference type="InterPro" id="IPR036236">
    <property type="entry name" value="Znf_C2H2_sf"/>
</dbReference>
<feature type="domain" description="C2H2-type" evidence="7">
    <location>
        <begin position="201"/>
        <end position="228"/>
    </location>
</feature>
<keyword evidence="3 5" id="KW-0863">Zinc-finger</keyword>
<keyword evidence="2" id="KW-0677">Repeat</keyword>
<reference evidence="8 9" key="1">
    <citation type="journal article" date="2019" name="Commun. Biol.">
        <title>The bagworm genome reveals a unique fibroin gene that provides high tensile strength.</title>
        <authorList>
            <person name="Kono N."/>
            <person name="Nakamura H."/>
            <person name="Ohtoshi R."/>
            <person name="Tomita M."/>
            <person name="Numata K."/>
            <person name="Arakawa K."/>
        </authorList>
    </citation>
    <scope>NUCLEOTIDE SEQUENCE [LARGE SCALE GENOMIC DNA]</scope>
</reference>
<feature type="compositionally biased region" description="Polar residues" evidence="6">
    <location>
        <begin position="162"/>
        <end position="179"/>
    </location>
</feature>
<gene>
    <name evidence="8" type="ORF">EVAR_28693_1</name>
</gene>
<feature type="compositionally biased region" description="Acidic residues" evidence="6">
    <location>
        <begin position="335"/>
        <end position="346"/>
    </location>
</feature>
<evidence type="ECO:0000313" key="9">
    <source>
        <dbReference type="Proteomes" id="UP000299102"/>
    </source>
</evidence>
<keyword evidence="1" id="KW-0479">Metal-binding</keyword>
<dbReference type="Gene3D" id="3.30.160.60">
    <property type="entry name" value="Classic Zinc Finger"/>
    <property type="match status" value="3"/>
</dbReference>